<feature type="transmembrane region" description="Helical" evidence="7">
    <location>
        <begin position="161"/>
        <end position="180"/>
    </location>
</feature>
<feature type="transmembrane region" description="Helical" evidence="7">
    <location>
        <begin position="243"/>
        <end position="267"/>
    </location>
</feature>
<evidence type="ECO:0000313" key="8">
    <source>
        <dbReference type="EMBL" id="POS82971.1"/>
    </source>
</evidence>
<protein>
    <recommendedName>
        <fullName evidence="10">Nucleoside transporter FUN26</fullName>
    </recommendedName>
</protein>
<dbReference type="GO" id="GO:0000329">
    <property type="term" value="C:fungal-type vacuole membrane"/>
    <property type="evidence" value="ECO:0007669"/>
    <property type="project" value="TreeGrafter"/>
</dbReference>
<dbReference type="PANTHER" id="PTHR10332:SF88">
    <property type="entry name" value="EQUILIBRATIVE NUCLEOSIDE TRANSPORTER 1, ISOFORM A"/>
    <property type="match status" value="1"/>
</dbReference>
<gene>
    <name evidence="8" type="ORF">EPUL_005831</name>
</gene>
<evidence type="ECO:0000313" key="9">
    <source>
        <dbReference type="Proteomes" id="UP000237438"/>
    </source>
</evidence>
<organism evidence="8 9">
    <name type="scientific">Erysiphe pulchra</name>
    <dbReference type="NCBI Taxonomy" id="225359"/>
    <lineage>
        <taxon>Eukaryota</taxon>
        <taxon>Fungi</taxon>
        <taxon>Dikarya</taxon>
        <taxon>Ascomycota</taxon>
        <taxon>Pezizomycotina</taxon>
        <taxon>Leotiomycetes</taxon>
        <taxon>Erysiphales</taxon>
        <taxon>Erysiphaceae</taxon>
        <taxon>Erysiphe</taxon>
    </lineage>
</organism>
<feature type="transmembrane region" description="Helical" evidence="7">
    <location>
        <begin position="133"/>
        <end position="155"/>
    </location>
</feature>
<dbReference type="AlphaFoldDB" id="A0A2S4PLS9"/>
<dbReference type="EMBL" id="PEDP01002036">
    <property type="protein sequence ID" value="POS82971.1"/>
    <property type="molecule type" value="Genomic_DNA"/>
</dbReference>
<keyword evidence="9" id="KW-1185">Reference proteome</keyword>
<evidence type="ECO:0008006" key="10">
    <source>
        <dbReference type="Google" id="ProtNLM"/>
    </source>
</evidence>
<comment type="subcellular location">
    <subcellularLocation>
        <location evidence="1">Membrane</location>
        <topology evidence="1">Multi-pass membrane protein</topology>
    </subcellularLocation>
</comment>
<evidence type="ECO:0000256" key="2">
    <source>
        <dbReference type="ARBA" id="ARBA00007965"/>
    </source>
</evidence>
<evidence type="ECO:0000256" key="7">
    <source>
        <dbReference type="SAM" id="Phobius"/>
    </source>
</evidence>
<name>A0A2S4PLS9_9PEZI</name>
<dbReference type="GO" id="GO:0005886">
    <property type="term" value="C:plasma membrane"/>
    <property type="evidence" value="ECO:0007669"/>
    <property type="project" value="TreeGrafter"/>
</dbReference>
<feature type="transmembrane region" description="Helical" evidence="7">
    <location>
        <begin position="201"/>
        <end position="223"/>
    </location>
</feature>
<keyword evidence="6 7" id="KW-0472">Membrane</keyword>
<evidence type="ECO:0000256" key="4">
    <source>
        <dbReference type="ARBA" id="ARBA00022692"/>
    </source>
</evidence>
<feature type="transmembrane region" description="Helical" evidence="7">
    <location>
        <begin position="60"/>
        <end position="77"/>
    </location>
</feature>
<dbReference type="PANTHER" id="PTHR10332">
    <property type="entry name" value="EQUILIBRATIVE NUCLEOSIDE TRANSPORTER"/>
    <property type="match status" value="1"/>
</dbReference>
<dbReference type="SUPFAM" id="SSF103473">
    <property type="entry name" value="MFS general substrate transporter"/>
    <property type="match status" value="1"/>
</dbReference>
<evidence type="ECO:0000256" key="6">
    <source>
        <dbReference type="ARBA" id="ARBA00023136"/>
    </source>
</evidence>
<dbReference type="GO" id="GO:0015205">
    <property type="term" value="F:nucleobase transmembrane transporter activity"/>
    <property type="evidence" value="ECO:0007669"/>
    <property type="project" value="TreeGrafter"/>
</dbReference>
<dbReference type="GO" id="GO:0034257">
    <property type="term" value="F:nicotinamide riboside transmembrane transporter activity"/>
    <property type="evidence" value="ECO:0007669"/>
    <property type="project" value="TreeGrafter"/>
</dbReference>
<keyword evidence="4 7" id="KW-0812">Transmembrane</keyword>
<reference evidence="8 9" key="1">
    <citation type="submission" date="2017-10" db="EMBL/GenBank/DDBJ databases">
        <title>Development of genomic resources for the powdery mildew, Erysiphe pulchra.</title>
        <authorList>
            <person name="Wadl P.A."/>
            <person name="Mack B.M."/>
            <person name="Moore G."/>
            <person name="Beltz S.B."/>
        </authorList>
    </citation>
    <scope>NUCLEOTIDE SEQUENCE [LARGE SCALE GENOMIC DNA]</scope>
    <source>
        <strain evidence="8">Cflorida</strain>
    </source>
</reference>
<dbReference type="STRING" id="225359.A0A2S4PLS9"/>
<evidence type="ECO:0000256" key="3">
    <source>
        <dbReference type="ARBA" id="ARBA00022448"/>
    </source>
</evidence>
<sequence>MGSPTLTQRFNTLFKKQKNELEYQPVHTEFSGGYDENDVRRPVLVVPDDESFPDEELFSWLEYSVFLLLGIAMLWAWNMFLSAAPYFQSRFVENKAILARFQSAITSISCVTSLASTITLTKLQSNANYPRRIRVGLIVFFLVFALLSISTTQFQGVSTEVYFVFTLIMVFFTSIGTGLCQNGSFAFAASIGRPEYIQAIVAGQGIAGVLPSIAQIVSVLAITNTQESTTVAEKSNAITKESSAALSYFITATVVSVVTSIAIIPILRRHKRDVSYDLMNPFTNPEEPQASKRKCDIFYLIVVCFGFGLTNGMLNSLCMMNAGKYVTVEEREATGGFMVVNLLAGLTVGSLLSFAVSGA</sequence>
<evidence type="ECO:0000256" key="5">
    <source>
        <dbReference type="ARBA" id="ARBA00022989"/>
    </source>
</evidence>
<feature type="transmembrane region" description="Helical" evidence="7">
    <location>
        <begin position="334"/>
        <end position="356"/>
    </location>
</feature>
<dbReference type="InterPro" id="IPR002259">
    <property type="entry name" value="Eqnu_transpt"/>
</dbReference>
<dbReference type="OrthoDB" id="46396at2759"/>
<comment type="similarity">
    <text evidence="2">Belongs to the SLC29A/ENT transporter (TC 2.A.57) family.</text>
</comment>
<dbReference type="Pfam" id="PF01733">
    <property type="entry name" value="Nucleoside_tran"/>
    <property type="match status" value="2"/>
</dbReference>
<comment type="caution">
    <text evidence="8">The sequence shown here is derived from an EMBL/GenBank/DDBJ whole genome shotgun (WGS) entry which is preliminary data.</text>
</comment>
<dbReference type="Proteomes" id="UP000237438">
    <property type="component" value="Unassembled WGS sequence"/>
</dbReference>
<evidence type="ECO:0000256" key="1">
    <source>
        <dbReference type="ARBA" id="ARBA00004141"/>
    </source>
</evidence>
<keyword evidence="3" id="KW-0813">Transport</keyword>
<dbReference type="InterPro" id="IPR036259">
    <property type="entry name" value="MFS_trans_sf"/>
</dbReference>
<dbReference type="PIRSF" id="PIRSF016379">
    <property type="entry name" value="ENT"/>
    <property type="match status" value="1"/>
</dbReference>
<feature type="transmembrane region" description="Helical" evidence="7">
    <location>
        <begin position="297"/>
        <end position="314"/>
    </location>
</feature>
<keyword evidence="5 7" id="KW-1133">Transmembrane helix</keyword>
<accession>A0A2S4PLS9</accession>
<feature type="non-terminal residue" evidence="8">
    <location>
        <position position="359"/>
    </location>
</feature>
<proteinExistence type="inferred from homology"/>